<dbReference type="PROSITE" id="PS50181">
    <property type="entry name" value="FBOX"/>
    <property type="match status" value="1"/>
</dbReference>
<accession>A0A383UQV8</accession>
<dbReference type="InterPro" id="IPR011990">
    <property type="entry name" value="TPR-like_helical_dom_sf"/>
</dbReference>
<dbReference type="SMART" id="SM00256">
    <property type="entry name" value="FBOX"/>
    <property type="match status" value="1"/>
</dbReference>
<dbReference type="SUPFAM" id="SSF81383">
    <property type="entry name" value="F-box domain"/>
    <property type="match status" value="1"/>
</dbReference>
<dbReference type="EMBL" id="UNSH01000045">
    <property type="protein sequence ID" value="SZF02713.1"/>
    <property type="molecule type" value="Genomic_DNA"/>
</dbReference>
<feature type="domain" description="F-box" evidence="1">
    <location>
        <begin position="137"/>
        <end position="184"/>
    </location>
</feature>
<dbReference type="Gene3D" id="3.80.10.10">
    <property type="entry name" value="Ribonuclease Inhibitor"/>
    <property type="match status" value="1"/>
</dbReference>
<gene>
    <name evidence="2" type="ORF">BLGHR1_13498</name>
</gene>
<proteinExistence type="predicted"/>
<name>A0A383UQV8_BLUHO</name>
<dbReference type="AlphaFoldDB" id="A0A383UQV8"/>
<dbReference type="SUPFAM" id="SSF48452">
    <property type="entry name" value="TPR-like"/>
    <property type="match status" value="1"/>
</dbReference>
<dbReference type="Gene3D" id="1.25.40.10">
    <property type="entry name" value="Tetratricopeptide repeat domain"/>
    <property type="match status" value="1"/>
</dbReference>
<protein>
    <recommendedName>
        <fullName evidence="1">F-box domain-containing protein</fullName>
    </recommendedName>
</protein>
<evidence type="ECO:0000313" key="2">
    <source>
        <dbReference type="EMBL" id="SZF02713.1"/>
    </source>
</evidence>
<dbReference type="VEuPathDB" id="FungiDB:BLGHR1_13498"/>
<dbReference type="Proteomes" id="UP000275772">
    <property type="component" value="Unassembled WGS sequence"/>
</dbReference>
<sequence length="543" mass="61300">MDIVMETKENKFLTEGVNFYQKKDYVGAVEAFTKVINSKSRPEYLSALDGRAASYERLNKLDHAINDGRTMIKVMPRASMGYLRTGKILRLKGLTHLALKIYERGLSKVPIGKDKGKITLKSMYNKLKLQITCQNSHDPLKVLPLEIVEIVFKLLNMCERVICLLVSKDWKNLLESMRYLWTTLDTRYARRPIASRALQAYLRRSNFTVNRALVNLRSFAHERKMRYLMETCRGLRDLRIYGYGYIEKALTNSLEIAGGIQKLHLSESTRVTISTMILSFKACQKTLIEAKFLCVIGVEVVSKQSWPKMSALNSIHMVFCGLCEMELSGLIAAAPNISSVVINKCHLFENLRLDLTLWPKLERLELIETRLTCLPKLPPTLKHLILDDNLQICLRSNNDNGIYSLPLLETFSCESNNIEIVSAVQIIDSSIRANNLKILRIGRSQYPPPQLASVSDVFPASSTLEELSITQAPINDDDVVKIVKIYPGLKKVNISYTEITGITVKELVNSGVKSINIDGCLKVSPDAVHMARSQGVFVAHGFR</sequence>
<dbReference type="Pfam" id="PF00646">
    <property type="entry name" value="F-box"/>
    <property type="match status" value="1"/>
</dbReference>
<dbReference type="InterPro" id="IPR036047">
    <property type="entry name" value="F-box-like_dom_sf"/>
</dbReference>
<evidence type="ECO:0000259" key="1">
    <source>
        <dbReference type="PROSITE" id="PS50181"/>
    </source>
</evidence>
<evidence type="ECO:0000313" key="3">
    <source>
        <dbReference type="Proteomes" id="UP000275772"/>
    </source>
</evidence>
<reference evidence="2 3" key="1">
    <citation type="submission" date="2017-11" db="EMBL/GenBank/DDBJ databases">
        <authorList>
            <person name="Kracher B."/>
        </authorList>
    </citation>
    <scope>NUCLEOTIDE SEQUENCE [LARGE SCALE GENOMIC DNA]</scope>
    <source>
        <strain evidence="2 3">RACE1</strain>
    </source>
</reference>
<organism evidence="2 3">
    <name type="scientific">Blumeria hordei</name>
    <name type="common">Barley powdery mildew</name>
    <name type="synonym">Blumeria graminis f. sp. hordei</name>
    <dbReference type="NCBI Taxonomy" id="2867405"/>
    <lineage>
        <taxon>Eukaryota</taxon>
        <taxon>Fungi</taxon>
        <taxon>Dikarya</taxon>
        <taxon>Ascomycota</taxon>
        <taxon>Pezizomycotina</taxon>
        <taxon>Leotiomycetes</taxon>
        <taxon>Erysiphales</taxon>
        <taxon>Erysiphaceae</taxon>
        <taxon>Blumeria</taxon>
    </lineage>
</organism>
<dbReference type="Gene3D" id="1.20.1280.50">
    <property type="match status" value="1"/>
</dbReference>
<dbReference type="InterPro" id="IPR001810">
    <property type="entry name" value="F-box_dom"/>
</dbReference>
<dbReference type="InterPro" id="IPR032675">
    <property type="entry name" value="LRR_dom_sf"/>
</dbReference>
<dbReference type="SUPFAM" id="SSF52047">
    <property type="entry name" value="RNI-like"/>
    <property type="match status" value="1"/>
</dbReference>